<organism evidence="1">
    <name type="scientific">Arcobacter sp. AZ-2023</name>
    <dbReference type="NCBI Taxonomy" id="3074453"/>
    <lineage>
        <taxon>Bacteria</taxon>
        <taxon>Pseudomonadati</taxon>
        <taxon>Campylobacterota</taxon>
        <taxon>Epsilonproteobacteria</taxon>
        <taxon>Campylobacterales</taxon>
        <taxon>Arcobacteraceae</taxon>
        <taxon>Arcobacter</taxon>
    </lineage>
</organism>
<proteinExistence type="predicted"/>
<name>A0AA96CY21_9BACT</name>
<evidence type="ECO:0000313" key="1">
    <source>
        <dbReference type="EMBL" id="WNL16724.1"/>
    </source>
</evidence>
<accession>A0AA96CY21</accession>
<protein>
    <submittedName>
        <fullName evidence="1">Uncharacterized protein</fullName>
    </submittedName>
</protein>
<gene>
    <name evidence="1" type="ORF">RJG54_11050</name>
</gene>
<sequence>MVKTKEMKLECIFCGSSNFQIPHKDYVPKENENIKCGNCGKLNIYDDLLKIANEKAINEFKGDIEKYIKDQFKKFKK</sequence>
<reference evidence="1" key="1">
    <citation type="submission" date="2023-09" db="EMBL/GenBank/DDBJ databases">
        <title>Arcobacter tbilisiensis sp. nov. isolated from chicken meat in Tbilisi, Georgia.</title>
        <authorList>
            <person name="Matthias R."/>
            <person name="Zautner A.E."/>
        </authorList>
    </citation>
    <scope>NUCLEOTIDE SEQUENCE</scope>
    <source>
        <strain evidence="1">LEO 107</strain>
    </source>
</reference>
<dbReference type="AlphaFoldDB" id="A0AA96CY21"/>
<dbReference type="EMBL" id="CP134846">
    <property type="protein sequence ID" value="WNL16724.1"/>
    <property type="molecule type" value="Genomic_DNA"/>
</dbReference>